<keyword evidence="4" id="KW-1003">Cell membrane</keyword>
<evidence type="ECO:0000256" key="8">
    <source>
        <dbReference type="SAM" id="Phobius"/>
    </source>
</evidence>
<keyword evidence="3" id="KW-0813">Transport</keyword>
<feature type="transmembrane region" description="Helical" evidence="8">
    <location>
        <begin position="282"/>
        <end position="303"/>
    </location>
</feature>
<keyword evidence="6 8" id="KW-1133">Transmembrane helix</keyword>
<dbReference type="Pfam" id="PF03547">
    <property type="entry name" value="Mem_trans"/>
    <property type="match status" value="2"/>
</dbReference>
<dbReference type="PANTHER" id="PTHR36838:SF4">
    <property type="entry name" value="AUXIN EFFLUX CARRIER FAMILY PROTEIN"/>
    <property type="match status" value="1"/>
</dbReference>
<evidence type="ECO:0000256" key="6">
    <source>
        <dbReference type="ARBA" id="ARBA00022989"/>
    </source>
</evidence>
<accession>K6ZFI2</accession>
<evidence type="ECO:0008006" key="11">
    <source>
        <dbReference type="Google" id="ProtNLM"/>
    </source>
</evidence>
<dbReference type="PANTHER" id="PTHR36838">
    <property type="entry name" value="AUXIN EFFLUX CARRIER FAMILY PROTEIN"/>
    <property type="match status" value="1"/>
</dbReference>
<evidence type="ECO:0000256" key="3">
    <source>
        <dbReference type="ARBA" id="ARBA00022448"/>
    </source>
</evidence>
<evidence type="ECO:0000313" key="10">
    <source>
        <dbReference type="Proteomes" id="UP000006251"/>
    </source>
</evidence>
<sequence>MCKRKFEKYQCKARIIAHYFVLRHSVLDNKAIIDFAFSVIGPVILLIAFGYGLYKSGLMTDDFVERASRLIFNFALPALLFTTISKNNVDAMSQLNILIIGVLGTVAICAIMMLISPFLVTRRSDRGVVIQGAFRSNMGIIGLAYCSNAYGDAGLALGSIYLGAMTITYNIISVGILNFYLDSKTSFIKVVKGVISNPIILSIVAALLVSTFNIEIPNIALNSLGYFAQLTLPLALLCTGAALRFSSFRSDAKAAALSIFVKCLVYPSVIVLAAIYFDISGIKLGIVYLMSIAPTAAASYVMVRKIGGNHQLAAHIIAISTILSVPITIVGYTLLAAYL</sequence>
<evidence type="ECO:0000256" key="2">
    <source>
        <dbReference type="ARBA" id="ARBA00010145"/>
    </source>
</evidence>
<evidence type="ECO:0000256" key="5">
    <source>
        <dbReference type="ARBA" id="ARBA00022692"/>
    </source>
</evidence>
<reference evidence="10" key="1">
    <citation type="journal article" date="2014" name="Environ. Microbiol.">
        <title>Comparative genomics of the marine bacterial genus Glaciecola reveals the high degree of genomic diversity and genomic characteristic for cold adaptation.</title>
        <authorList>
            <person name="Qin Q.L."/>
            <person name="Xie B.B."/>
            <person name="Yu Y."/>
            <person name="Shu Y.L."/>
            <person name="Rong J.C."/>
            <person name="Zhang Y.J."/>
            <person name="Zhao D.L."/>
            <person name="Chen X.L."/>
            <person name="Zhang X.Y."/>
            <person name="Chen B."/>
            <person name="Zhou B.C."/>
            <person name="Zhang Y.Z."/>
        </authorList>
    </citation>
    <scope>NUCLEOTIDE SEQUENCE [LARGE SCALE GENOMIC DNA]</scope>
    <source>
        <strain evidence="10">ACAM 615</strain>
    </source>
</reference>
<organism evidence="9 10">
    <name type="scientific">Brumicola pallidula DSM 14239 = ACAM 615</name>
    <dbReference type="NCBI Taxonomy" id="1121922"/>
    <lineage>
        <taxon>Bacteria</taxon>
        <taxon>Pseudomonadati</taxon>
        <taxon>Pseudomonadota</taxon>
        <taxon>Gammaproteobacteria</taxon>
        <taxon>Alteromonadales</taxon>
        <taxon>Alteromonadaceae</taxon>
        <taxon>Brumicola</taxon>
    </lineage>
</organism>
<feature type="transmembrane region" description="Helical" evidence="8">
    <location>
        <begin position="255"/>
        <end position="276"/>
    </location>
</feature>
<keyword evidence="10" id="KW-1185">Reference proteome</keyword>
<feature type="transmembrane region" description="Helical" evidence="8">
    <location>
        <begin position="193"/>
        <end position="212"/>
    </location>
</feature>
<dbReference type="GO" id="GO:0005886">
    <property type="term" value="C:plasma membrane"/>
    <property type="evidence" value="ECO:0007669"/>
    <property type="project" value="UniProtKB-SubCell"/>
</dbReference>
<dbReference type="GO" id="GO:0055085">
    <property type="term" value="P:transmembrane transport"/>
    <property type="evidence" value="ECO:0007669"/>
    <property type="project" value="InterPro"/>
</dbReference>
<dbReference type="Gene3D" id="1.20.1530.20">
    <property type="match status" value="1"/>
</dbReference>
<evidence type="ECO:0000256" key="7">
    <source>
        <dbReference type="ARBA" id="ARBA00023136"/>
    </source>
</evidence>
<comment type="subcellular location">
    <subcellularLocation>
        <location evidence="1">Cell membrane</location>
        <topology evidence="1">Multi-pass membrane protein</topology>
    </subcellularLocation>
</comment>
<keyword evidence="7 8" id="KW-0472">Membrane</keyword>
<dbReference type="EMBL" id="BAEQ01000042">
    <property type="protein sequence ID" value="GAC29117.1"/>
    <property type="molecule type" value="Genomic_DNA"/>
</dbReference>
<feature type="transmembrane region" description="Helical" evidence="8">
    <location>
        <begin position="97"/>
        <end position="120"/>
    </location>
</feature>
<feature type="transmembrane region" description="Helical" evidence="8">
    <location>
        <begin position="224"/>
        <end position="243"/>
    </location>
</feature>
<feature type="transmembrane region" description="Helical" evidence="8">
    <location>
        <begin position="315"/>
        <end position="338"/>
    </location>
</feature>
<dbReference type="InterPro" id="IPR038770">
    <property type="entry name" value="Na+/solute_symporter_sf"/>
</dbReference>
<dbReference type="AlphaFoldDB" id="K6ZFI2"/>
<dbReference type="Proteomes" id="UP000006251">
    <property type="component" value="Unassembled WGS sequence"/>
</dbReference>
<protein>
    <recommendedName>
        <fullName evidence="11">Auxin efflux carrier</fullName>
    </recommendedName>
</protein>
<comment type="similarity">
    <text evidence="2">Belongs to the auxin efflux carrier (TC 2.A.69) family.</text>
</comment>
<evidence type="ECO:0000256" key="1">
    <source>
        <dbReference type="ARBA" id="ARBA00004651"/>
    </source>
</evidence>
<dbReference type="RefSeq" id="WP_006011671.1">
    <property type="nucleotide sequence ID" value="NZ_AUAV01000014.1"/>
</dbReference>
<feature type="transmembrane region" description="Helical" evidence="8">
    <location>
        <begin position="66"/>
        <end position="85"/>
    </location>
</feature>
<dbReference type="InterPro" id="IPR004776">
    <property type="entry name" value="Mem_transp_PIN-like"/>
</dbReference>
<keyword evidence="5 8" id="KW-0812">Transmembrane</keyword>
<feature type="transmembrane region" description="Helical" evidence="8">
    <location>
        <begin position="160"/>
        <end position="181"/>
    </location>
</feature>
<evidence type="ECO:0000256" key="4">
    <source>
        <dbReference type="ARBA" id="ARBA00022475"/>
    </source>
</evidence>
<comment type="caution">
    <text evidence="9">The sequence shown here is derived from an EMBL/GenBank/DDBJ whole genome shotgun (WGS) entry which is preliminary data.</text>
</comment>
<proteinExistence type="inferred from homology"/>
<gene>
    <name evidence="9" type="ORF">GPAL_2256</name>
</gene>
<dbReference type="STRING" id="1121922.GCA_000428905_02636"/>
<feature type="transmembrane region" description="Helical" evidence="8">
    <location>
        <begin position="32"/>
        <end position="54"/>
    </location>
</feature>
<name>K6ZFI2_9ALTE</name>
<evidence type="ECO:0000313" key="9">
    <source>
        <dbReference type="EMBL" id="GAC29117.1"/>
    </source>
</evidence>